<feature type="transmembrane region" description="Helical" evidence="1">
    <location>
        <begin position="114"/>
        <end position="130"/>
    </location>
</feature>
<organism evidence="2 3">
    <name type="scientific">Amycolatopsis bartoniae</name>
    <dbReference type="NCBI Taxonomy" id="941986"/>
    <lineage>
        <taxon>Bacteria</taxon>
        <taxon>Bacillati</taxon>
        <taxon>Actinomycetota</taxon>
        <taxon>Actinomycetes</taxon>
        <taxon>Pseudonocardiales</taxon>
        <taxon>Pseudonocardiaceae</taxon>
        <taxon>Amycolatopsis</taxon>
    </lineage>
</organism>
<evidence type="ECO:0000256" key="1">
    <source>
        <dbReference type="SAM" id="Phobius"/>
    </source>
</evidence>
<evidence type="ECO:0008006" key="4">
    <source>
        <dbReference type="Google" id="ProtNLM"/>
    </source>
</evidence>
<dbReference type="RefSeq" id="WP_145937180.1">
    <property type="nucleotide sequence ID" value="NZ_BNAV01000011.1"/>
</dbReference>
<proteinExistence type="predicted"/>
<dbReference type="AlphaFoldDB" id="A0A8H9IXU6"/>
<accession>A0A8H9IXU6</accession>
<dbReference type="Proteomes" id="UP000658656">
    <property type="component" value="Unassembled WGS sequence"/>
</dbReference>
<keyword evidence="1" id="KW-0472">Membrane</keyword>
<comment type="caution">
    <text evidence="2">The sequence shown here is derived from an EMBL/GenBank/DDBJ whole genome shotgun (WGS) entry which is preliminary data.</text>
</comment>
<feature type="transmembrane region" description="Helical" evidence="1">
    <location>
        <begin position="17"/>
        <end position="37"/>
    </location>
</feature>
<dbReference type="Pfam" id="PF14325">
    <property type="entry name" value="DUF4383"/>
    <property type="match status" value="1"/>
</dbReference>
<feature type="transmembrane region" description="Helical" evidence="1">
    <location>
        <begin position="43"/>
        <end position="62"/>
    </location>
</feature>
<evidence type="ECO:0000313" key="3">
    <source>
        <dbReference type="Proteomes" id="UP000658656"/>
    </source>
</evidence>
<feature type="transmembrane region" description="Helical" evidence="1">
    <location>
        <begin position="74"/>
        <end position="94"/>
    </location>
</feature>
<keyword evidence="3" id="KW-1185">Reference proteome</keyword>
<dbReference type="OrthoDB" id="3625230at2"/>
<protein>
    <recommendedName>
        <fullName evidence="4">DUF4383 domain-containing protein</fullName>
    </recommendedName>
</protein>
<keyword evidence="1" id="KW-1133">Transmembrane helix</keyword>
<name>A0A8H9IXU6_9PSEU</name>
<reference evidence="2" key="2">
    <citation type="submission" date="2020-09" db="EMBL/GenBank/DDBJ databases">
        <authorList>
            <person name="Sun Q."/>
            <person name="Zhou Y."/>
        </authorList>
    </citation>
    <scope>NUCLEOTIDE SEQUENCE</scope>
    <source>
        <strain evidence="2">CGMCC 4.7679</strain>
    </source>
</reference>
<keyword evidence="1" id="KW-0812">Transmembrane</keyword>
<gene>
    <name evidence="2" type="ORF">GCM10017566_56970</name>
</gene>
<reference evidence="2" key="1">
    <citation type="journal article" date="2014" name="Int. J. Syst. Evol. Microbiol.">
        <title>Complete genome sequence of Corynebacterium casei LMG S-19264T (=DSM 44701T), isolated from a smear-ripened cheese.</title>
        <authorList>
            <consortium name="US DOE Joint Genome Institute (JGI-PGF)"/>
            <person name="Walter F."/>
            <person name="Albersmeier A."/>
            <person name="Kalinowski J."/>
            <person name="Ruckert C."/>
        </authorList>
    </citation>
    <scope>NUCLEOTIDE SEQUENCE</scope>
    <source>
        <strain evidence="2">CGMCC 4.7679</strain>
    </source>
</reference>
<evidence type="ECO:0000313" key="2">
    <source>
        <dbReference type="EMBL" id="GHF75753.1"/>
    </source>
</evidence>
<dbReference type="EMBL" id="BNAV01000011">
    <property type="protein sequence ID" value="GHF75753.1"/>
    <property type="molecule type" value="Genomic_DNA"/>
</dbReference>
<sequence>MTTSDTRSRKRVAVPRALALVIGVVYLVLGVVGLFLIDQPILWFHTGPLLDVVRIAIGVLALGAAWRGGAAAQVIGFVLFFGLAGYTVYGALSAATNQPGDVRHFFDVGWGDNVLHGVTAVLGLIMGLLPQRDAHDGRKNEHGE</sequence>